<dbReference type="Proteomes" id="UP000297447">
    <property type="component" value="Unassembled WGS sequence"/>
</dbReference>
<dbReference type="PANTHER" id="PTHR43658">
    <property type="entry name" value="SHORT-CHAIN DEHYDROGENASE/REDUCTASE"/>
    <property type="match status" value="1"/>
</dbReference>
<dbReference type="InterPro" id="IPR057326">
    <property type="entry name" value="KR_dom"/>
</dbReference>
<dbReference type="InterPro" id="IPR036291">
    <property type="entry name" value="NAD(P)-bd_dom_sf"/>
</dbReference>
<dbReference type="InterPro" id="IPR020904">
    <property type="entry name" value="Sc_DH/Rdtase_CS"/>
</dbReference>
<dbReference type="PANTHER" id="PTHR43658:SF8">
    <property type="entry name" value="17-BETA-HYDROXYSTEROID DEHYDROGENASE 14-RELATED"/>
    <property type="match status" value="1"/>
</dbReference>
<reference evidence="6 7" key="1">
    <citation type="submission" date="2019-03" db="EMBL/GenBank/DDBJ databases">
        <title>Genomics of glacier-inhabiting Cryobacterium strains.</title>
        <authorList>
            <person name="Liu Q."/>
            <person name="Xin Y.-H."/>
        </authorList>
    </citation>
    <scope>NUCLEOTIDE SEQUENCE [LARGE SCALE GENOMIC DNA]</scope>
    <source>
        <strain evidence="6 7">Hh14</strain>
    </source>
</reference>
<dbReference type="GO" id="GO:0016491">
    <property type="term" value="F:oxidoreductase activity"/>
    <property type="evidence" value="ECO:0007669"/>
    <property type="project" value="UniProtKB-KW"/>
</dbReference>
<dbReference type="OrthoDB" id="9795647at2"/>
<dbReference type="Pfam" id="PF00106">
    <property type="entry name" value="adh_short"/>
    <property type="match status" value="2"/>
</dbReference>
<evidence type="ECO:0000256" key="4">
    <source>
        <dbReference type="SAM" id="MobiDB-lite"/>
    </source>
</evidence>
<dbReference type="SMART" id="SM00822">
    <property type="entry name" value="PKS_KR"/>
    <property type="match status" value="1"/>
</dbReference>
<dbReference type="AlphaFoldDB" id="A0A4R9A773"/>
<comment type="similarity">
    <text evidence="1 3">Belongs to the short-chain dehydrogenases/reductases (SDR) family.</text>
</comment>
<dbReference type="EMBL" id="SOHE01000025">
    <property type="protein sequence ID" value="TFD52944.1"/>
    <property type="molecule type" value="Genomic_DNA"/>
</dbReference>
<organism evidence="6 7">
    <name type="scientific">Cryobacterium frigoriphilum</name>
    <dbReference type="NCBI Taxonomy" id="1259150"/>
    <lineage>
        <taxon>Bacteria</taxon>
        <taxon>Bacillati</taxon>
        <taxon>Actinomycetota</taxon>
        <taxon>Actinomycetes</taxon>
        <taxon>Micrococcales</taxon>
        <taxon>Microbacteriaceae</taxon>
        <taxon>Cryobacterium</taxon>
    </lineage>
</organism>
<evidence type="ECO:0000313" key="6">
    <source>
        <dbReference type="EMBL" id="TFD52944.1"/>
    </source>
</evidence>
<proteinExistence type="inferred from homology"/>
<dbReference type="RefSeq" id="WP_134518655.1">
    <property type="nucleotide sequence ID" value="NZ_SOHE01000025.1"/>
</dbReference>
<dbReference type="InterPro" id="IPR002347">
    <property type="entry name" value="SDR_fam"/>
</dbReference>
<keyword evidence="7" id="KW-1185">Reference proteome</keyword>
<protein>
    <submittedName>
        <fullName evidence="6">SDR family NAD(P)-dependent oxidoreductase</fullName>
    </submittedName>
</protein>
<evidence type="ECO:0000256" key="2">
    <source>
        <dbReference type="ARBA" id="ARBA00023002"/>
    </source>
</evidence>
<evidence type="ECO:0000259" key="5">
    <source>
        <dbReference type="SMART" id="SM00822"/>
    </source>
</evidence>
<feature type="domain" description="Ketoreductase" evidence="5">
    <location>
        <begin position="6"/>
        <end position="220"/>
    </location>
</feature>
<sequence length="296" mass="29876">MIINGCSALVTGGASGLGLATATALHAAGAHVVLLDLPGAPGEAIAARLNADAGADDTQPGSAGSSSSTTVVPRDPAAPRHPNAGHPRAQFVAGDVTSAGDVQAAVDAAMLLGPLRIVVNCAGIAPGARTVGRDGPMPLADFDRAIRINLVGTFNVTRLAAAAMMHTTPVGDPARRGAAERGVIVNTASVAAFDGQIGQAAYAASKGGVAAMTLPLAREFAQSFIRVMTIAPGTFDTPMLQGLPTAVRDSLGAQVPHPSRLGDPAEYASLVRHIVENPMLNGETIRLDGAIRMQPK</sequence>
<dbReference type="PRINTS" id="PR00081">
    <property type="entry name" value="GDHRDH"/>
</dbReference>
<name>A0A4R9A773_9MICO</name>
<comment type="caution">
    <text evidence="6">The sequence shown here is derived from an EMBL/GenBank/DDBJ whole genome shotgun (WGS) entry which is preliminary data.</text>
</comment>
<feature type="compositionally biased region" description="Low complexity" evidence="4">
    <location>
        <begin position="60"/>
        <end position="73"/>
    </location>
</feature>
<dbReference type="SUPFAM" id="SSF51735">
    <property type="entry name" value="NAD(P)-binding Rossmann-fold domains"/>
    <property type="match status" value="1"/>
</dbReference>
<evidence type="ECO:0000256" key="1">
    <source>
        <dbReference type="ARBA" id="ARBA00006484"/>
    </source>
</evidence>
<gene>
    <name evidence="6" type="ORF">E3T55_05915</name>
</gene>
<dbReference type="Gene3D" id="3.40.50.720">
    <property type="entry name" value="NAD(P)-binding Rossmann-like Domain"/>
    <property type="match status" value="1"/>
</dbReference>
<evidence type="ECO:0000256" key="3">
    <source>
        <dbReference type="RuleBase" id="RU000363"/>
    </source>
</evidence>
<dbReference type="PROSITE" id="PS00061">
    <property type="entry name" value="ADH_SHORT"/>
    <property type="match status" value="1"/>
</dbReference>
<evidence type="ECO:0000313" key="7">
    <source>
        <dbReference type="Proteomes" id="UP000297447"/>
    </source>
</evidence>
<feature type="region of interest" description="Disordered" evidence="4">
    <location>
        <begin position="53"/>
        <end position="88"/>
    </location>
</feature>
<dbReference type="PRINTS" id="PR00080">
    <property type="entry name" value="SDRFAMILY"/>
</dbReference>
<keyword evidence="2" id="KW-0560">Oxidoreductase</keyword>
<accession>A0A4R9A773</accession>